<comment type="caution">
    <text evidence="2">The sequence shown here is derived from an EMBL/GenBank/DDBJ whole genome shotgun (WGS) entry which is preliminary data.</text>
</comment>
<proteinExistence type="predicted"/>
<evidence type="ECO:0008006" key="4">
    <source>
        <dbReference type="Google" id="ProtNLM"/>
    </source>
</evidence>
<keyword evidence="3" id="KW-1185">Reference proteome</keyword>
<feature type="region of interest" description="Disordered" evidence="1">
    <location>
        <begin position="92"/>
        <end position="121"/>
    </location>
</feature>
<dbReference type="Proteomes" id="UP001354227">
    <property type="component" value="Unassembled WGS sequence"/>
</dbReference>
<dbReference type="PROSITE" id="PS51257">
    <property type="entry name" value="PROKAR_LIPOPROTEIN"/>
    <property type="match status" value="1"/>
</dbReference>
<gene>
    <name evidence="2" type="ORF">V0R62_15350</name>
</gene>
<dbReference type="RefSeq" id="WP_330104351.1">
    <property type="nucleotide sequence ID" value="NZ_JAZDCT010000019.1"/>
</dbReference>
<protein>
    <recommendedName>
        <fullName evidence="4">Lipoprotein</fullName>
    </recommendedName>
</protein>
<evidence type="ECO:0000313" key="2">
    <source>
        <dbReference type="EMBL" id="MEE1889037.1"/>
    </source>
</evidence>
<evidence type="ECO:0000313" key="3">
    <source>
        <dbReference type="Proteomes" id="UP001354227"/>
    </source>
</evidence>
<reference evidence="2" key="1">
    <citation type="submission" date="2024-01" db="EMBL/GenBank/DDBJ databases">
        <title>Unpublished Manusciprt.</title>
        <authorList>
            <person name="Duman M."/>
            <person name="Valdes E.G."/>
            <person name="Ajmi N."/>
            <person name="Altun S."/>
            <person name="Saticioglu I.B."/>
        </authorList>
    </citation>
    <scope>NUCLEOTIDE SEQUENCE</scope>
    <source>
        <strain evidence="2">137P</strain>
    </source>
</reference>
<evidence type="ECO:0000256" key="1">
    <source>
        <dbReference type="SAM" id="MobiDB-lite"/>
    </source>
</evidence>
<organism evidence="2 3">
    <name type="scientific">Pseudomonas carassii</name>
    <dbReference type="NCBI Taxonomy" id="3115855"/>
    <lineage>
        <taxon>Bacteria</taxon>
        <taxon>Pseudomonadati</taxon>
        <taxon>Pseudomonadota</taxon>
        <taxon>Gammaproteobacteria</taxon>
        <taxon>Pseudomonadales</taxon>
        <taxon>Pseudomonadaceae</taxon>
        <taxon>Pseudomonas</taxon>
    </lineage>
</organism>
<name>A0ABU7HDL7_9PSED</name>
<dbReference type="EMBL" id="JAZDCT010000019">
    <property type="protein sequence ID" value="MEE1889037.1"/>
    <property type="molecule type" value="Genomic_DNA"/>
</dbReference>
<sequence length="121" mass="13242">MDSLLRNGVISVALLTLLLACSTTEQVPAPISTVSPALLEHSRAMDRQAWLDLRRKLNLAPYLNRLDYLGAGQQVLIKVDPSKRTLSQTCVQVEAPDPPPPSSLPHGDQRHNRRQSVPSGS</sequence>
<accession>A0ABU7HDL7</accession>